<accession>A0A922L1X6</accession>
<proteinExistence type="predicted"/>
<keyword evidence="2" id="KW-1185">Reference proteome</keyword>
<reference evidence="1" key="2">
    <citation type="journal article" date="2022" name="Res Sq">
        <title>Comparative Genomics Reveals Insights into the Divergent Evolution of Astigmatic Mites and Household Pest Adaptations.</title>
        <authorList>
            <person name="Xiong Q."/>
            <person name="Wan A.T.-Y."/>
            <person name="Liu X.-Y."/>
            <person name="Fung C.S.-H."/>
            <person name="Xiao X."/>
            <person name="Malainual N."/>
            <person name="Hou J."/>
            <person name="Wang L."/>
            <person name="Wang M."/>
            <person name="Yang K."/>
            <person name="Cui Y."/>
            <person name="Leung E."/>
            <person name="Nong W."/>
            <person name="Shin S.-K."/>
            <person name="Au S."/>
            <person name="Jeong K.Y."/>
            <person name="Chew F.T."/>
            <person name="Hui J."/>
            <person name="Leung T.F."/>
            <person name="Tungtrongchitr A."/>
            <person name="Zhong N."/>
            <person name="Liu Z."/>
            <person name="Tsui S."/>
        </authorList>
    </citation>
    <scope>NUCLEOTIDE SEQUENCE</scope>
    <source>
        <strain evidence="1">Derf</strain>
        <tissue evidence="1">Whole organism</tissue>
    </source>
</reference>
<sequence length="128" mass="14298">MIIGGQIPGSTMEQNLTSEARDGFAMVPEECLSSKTSRAKRVTVLRCPADVLHNTKDYRKTYNALTHNCNSLDVGIRRTIHTSNMSGDGLAARTDDLKICRDLYTFDKSIPYTVRNALISVIEVEKEF</sequence>
<gene>
    <name evidence="1" type="ORF">DERF_009840</name>
</gene>
<evidence type="ECO:0000313" key="1">
    <source>
        <dbReference type="EMBL" id="KAH9511372.1"/>
    </source>
</evidence>
<dbReference type="EMBL" id="ASGP02000004">
    <property type="protein sequence ID" value="KAH9511372.1"/>
    <property type="molecule type" value="Genomic_DNA"/>
</dbReference>
<dbReference type="Proteomes" id="UP000790347">
    <property type="component" value="Unassembled WGS sequence"/>
</dbReference>
<organism evidence="1 2">
    <name type="scientific">Dermatophagoides farinae</name>
    <name type="common">American house dust mite</name>
    <dbReference type="NCBI Taxonomy" id="6954"/>
    <lineage>
        <taxon>Eukaryota</taxon>
        <taxon>Metazoa</taxon>
        <taxon>Ecdysozoa</taxon>
        <taxon>Arthropoda</taxon>
        <taxon>Chelicerata</taxon>
        <taxon>Arachnida</taxon>
        <taxon>Acari</taxon>
        <taxon>Acariformes</taxon>
        <taxon>Sarcoptiformes</taxon>
        <taxon>Astigmata</taxon>
        <taxon>Psoroptidia</taxon>
        <taxon>Analgoidea</taxon>
        <taxon>Pyroglyphidae</taxon>
        <taxon>Dermatophagoidinae</taxon>
        <taxon>Dermatophagoides</taxon>
    </lineage>
</organism>
<evidence type="ECO:0000313" key="2">
    <source>
        <dbReference type="Proteomes" id="UP000790347"/>
    </source>
</evidence>
<comment type="caution">
    <text evidence="1">The sequence shown here is derived from an EMBL/GenBank/DDBJ whole genome shotgun (WGS) entry which is preliminary data.</text>
</comment>
<reference evidence="1" key="1">
    <citation type="submission" date="2013-05" db="EMBL/GenBank/DDBJ databases">
        <authorList>
            <person name="Yim A.K.Y."/>
            <person name="Chan T.F."/>
            <person name="Ji K.M."/>
            <person name="Liu X.Y."/>
            <person name="Zhou J.W."/>
            <person name="Li R.Q."/>
            <person name="Yang K.Y."/>
            <person name="Li J."/>
            <person name="Li M."/>
            <person name="Law P.T.W."/>
            <person name="Wu Y.L."/>
            <person name="Cai Z.L."/>
            <person name="Qin H."/>
            <person name="Bao Y."/>
            <person name="Leung R.K.K."/>
            <person name="Ng P.K.S."/>
            <person name="Zou J."/>
            <person name="Zhong X.J."/>
            <person name="Ran P.X."/>
            <person name="Zhong N.S."/>
            <person name="Liu Z.G."/>
            <person name="Tsui S.K.W."/>
        </authorList>
    </citation>
    <scope>NUCLEOTIDE SEQUENCE</scope>
    <source>
        <strain evidence="1">Derf</strain>
        <tissue evidence="1">Whole organism</tissue>
    </source>
</reference>
<protein>
    <submittedName>
        <fullName evidence="1">Uncharacterized protein</fullName>
    </submittedName>
</protein>
<name>A0A922L1X6_DERFA</name>
<dbReference type="AlphaFoldDB" id="A0A922L1X6"/>